<dbReference type="AlphaFoldDB" id="A0A4S4KHT4"/>
<evidence type="ECO:0000256" key="1">
    <source>
        <dbReference type="SAM" id="MobiDB-lite"/>
    </source>
</evidence>
<sequence>MPGPTFSPQQSQSHFFSAQPPPAGQNDLEILERLKETIKNNQHEYFQPVPRPAALASIYLGPRHVPPHPEQIPRDQALYGEQFPADTNSAAGELRELGTEPKATSETRSRVQGPGVWDNMRKLEEQSSVSNPQTTTANNVTRARGEFRSATDAKFSPLQGVAQSASDNHSSHIEREAGSEGPPNHKSIVDSPGKSMDMDPPGLNAPVVANDPTNFTLDSVGRHRTNYHNQGLGRTASEKSIVGDTTYGQKTPSDISITKSKYEGTLLLRKMPSQNDRTLTGLVLTVIRGMLTTPIVGNDLLET</sequence>
<feature type="region of interest" description="Disordered" evidence="1">
    <location>
        <begin position="162"/>
        <end position="195"/>
    </location>
</feature>
<comment type="caution">
    <text evidence="2">The sequence shown here is derived from an EMBL/GenBank/DDBJ whole genome shotgun (WGS) entry which is preliminary data.</text>
</comment>
<gene>
    <name evidence="2" type="ORF">EW026_g4235</name>
</gene>
<feature type="region of interest" description="Disordered" evidence="1">
    <location>
        <begin position="1"/>
        <end position="25"/>
    </location>
</feature>
<reference evidence="2 3" key="1">
    <citation type="submission" date="2019-02" db="EMBL/GenBank/DDBJ databases">
        <title>Genome sequencing of the rare red list fungi Phlebia centrifuga.</title>
        <authorList>
            <person name="Buettner E."/>
            <person name="Kellner H."/>
        </authorList>
    </citation>
    <scope>NUCLEOTIDE SEQUENCE [LARGE SCALE GENOMIC DNA]</scope>
    <source>
        <strain evidence="2 3">DSM 108282</strain>
    </source>
</reference>
<proteinExistence type="predicted"/>
<evidence type="ECO:0000313" key="2">
    <source>
        <dbReference type="EMBL" id="THG97855.1"/>
    </source>
</evidence>
<protein>
    <submittedName>
        <fullName evidence="2">Uncharacterized protein</fullName>
    </submittedName>
</protein>
<organism evidence="2 3">
    <name type="scientific">Hermanssonia centrifuga</name>
    <dbReference type="NCBI Taxonomy" id="98765"/>
    <lineage>
        <taxon>Eukaryota</taxon>
        <taxon>Fungi</taxon>
        <taxon>Dikarya</taxon>
        <taxon>Basidiomycota</taxon>
        <taxon>Agaricomycotina</taxon>
        <taxon>Agaricomycetes</taxon>
        <taxon>Polyporales</taxon>
        <taxon>Meruliaceae</taxon>
        <taxon>Hermanssonia</taxon>
    </lineage>
</organism>
<name>A0A4S4KHT4_9APHY</name>
<dbReference type="EMBL" id="SGPJ01000146">
    <property type="protein sequence ID" value="THG97855.1"/>
    <property type="molecule type" value="Genomic_DNA"/>
</dbReference>
<dbReference type="Proteomes" id="UP000309038">
    <property type="component" value="Unassembled WGS sequence"/>
</dbReference>
<feature type="compositionally biased region" description="Basic and acidic residues" evidence="1">
    <location>
        <begin position="169"/>
        <end position="178"/>
    </location>
</feature>
<accession>A0A4S4KHT4</accession>
<feature type="compositionally biased region" description="Low complexity" evidence="1">
    <location>
        <begin position="1"/>
        <end position="18"/>
    </location>
</feature>
<keyword evidence="3" id="KW-1185">Reference proteome</keyword>
<evidence type="ECO:0000313" key="3">
    <source>
        <dbReference type="Proteomes" id="UP000309038"/>
    </source>
</evidence>